<name>B6U6E6_MAIZE</name>
<proteinExistence type="evidence at transcript level"/>
<dbReference type="InterPro" id="IPR044171">
    <property type="entry name" value="LAX2-like"/>
</dbReference>
<organism evidence="2">
    <name type="scientific">Zea mays</name>
    <name type="common">Maize</name>
    <dbReference type="NCBI Taxonomy" id="4577"/>
    <lineage>
        <taxon>Eukaryota</taxon>
        <taxon>Viridiplantae</taxon>
        <taxon>Streptophyta</taxon>
        <taxon>Embryophyta</taxon>
        <taxon>Tracheophyta</taxon>
        <taxon>Spermatophyta</taxon>
        <taxon>Magnoliopsida</taxon>
        <taxon>Liliopsida</taxon>
        <taxon>Poales</taxon>
        <taxon>Poaceae</taxon>
        <taxon>PACMAD clade</taxon>
        <taxon>Panicoideae</taxon>
        <taxon>Andropogonodae</taxon>
        <taxon>Andropogoneae</taxon>
        <taxon>Tripsacinae</taxon>
        <taxon>Zea</taxon>
    </lineage>
</organism>
<feature type="compositionally biased region" description="Gly residues" evidence="1">
    <location>
        <begin position="94"/>
        <end position="103"/>
    </location>
</feature>
<feature type="compositionally biased region" description="Acidic residues" evidence="1">
    <location>
        <begin position="68"/>
        <end position="79"/>
    </location>
</feature>
<evidence type="ECO:0000313" key="2">
    <source>
        <dbReference type="EMBL" id="ACG44929.1"/>
    </source>
</evidence>
<sequence>MVPTTRNLLLHHDVDGKSSRGRPCYPYHPAGQYYVGIAAQLEASAASAAWQQDHQSKPSRSPRLLGMADDDDDDDDEQPDAAAGPGTSSAASPGGVGAGNGRGGDWLQLGLAAAAASASFSGDNSSMDPDPPGPTELELFGYDKRNACRMRRPPLFPLPLRSYHPPYGYGRYRPAAAAAAASRSMPSAPFMPPSRCSSSDAIIRVISPPRRRTTEAPGMWLTLQAAPNQSREPVLPQIAKSYLRIKDSNMKVEVVMKYLAEKLGVARSRSRSHQQVELTCRGQVLPPLLLVRDAWETIWCSTAAAAAQREGVEEETPADHLTARRRSSAATDHVMTLCYSTSRNSNAS</sequence>
<evidence type="ECO:0000256" key="1">
    <source>
        <dbReference type="SAM" id="MobiDB-lite"/>
    </source>
</evidence>
<evidence type="ECO:0008006" key="3">
    <source>
        <dbReference type="Google" id="ProtNLM"/>
    </source>
</evidence>
<feature type="region of interest" description="Disordered" evidence="1">
    <location>
        <begin position="1"/>
        <end position="23"/>
    </location>
</feature>
<feature type="compositionally biased region" description="Low complexity" evidence="1">
    <location>
        <begin position="80"/>
        <end position="93"/>
    </location>
</feature>
<dbReference type="PANTHER" id="PTHR47290:SF2">
    <property type="entry name" value="OS01G0928400 PROTEIN"/>
    <property type="match status" value="1"/>
</dbReference>
<dbReference type="AlphaFoldDB" id="B6U6E6"/>
<protein>
    <recommendedName>
        <fullName evidence="3">E3 ubiquitin protein ligase DRIP2</fullName>
    </recommendedName>
</protein>
<accession>B6U6E6</accession>
<dbReference type="EMBL" id="EU972811">
    <property type="protein sequence ID" value="ACG44929.1"/>
    <property type="molecule type" value="mRNA"/>
</dbReference>
<dbReference type="ExpressionAtlas" id="B6U6E6">
    <property type="expression patterns" value="baseline and differential"/>
</dbReference>
<dbReference type="PANTHER" id="PTHR47290">
    <property type="entry name" value="RING FINGER PROTEIN"/>
    <property type="match status" value="1"/>
</dbReference>
<feature type="region of interest" description="Disordered" evidence="1">
    <location>
        <begin position="49"/>
        <end position="103"/>
    </location>
</feature>
<reference evidence="2" key="1">
    <citation type="journal article" date="2009" name="Plant Mol. Biol.">
        <title>Insights into corn genes derived from large-scale cDNA sequencing.</title>
        <authorList>
            <person name="Alexandrov N.N."/>
            <person name="Brover V.V."/>
            <person name="Freidin S."/>
            <person name="Troukhan M.E."/>
            <person name="Tatarinova T.V."/>
            <person name="Zhang H."/>
            <person name="Swaller T.J."/>
            <person name="Lu Y.P."/>
            <person name="Bouck J."/>
            <person name="Flavell R.B."/>
            <person name="Feldmann K.A."/>
        </authorList>
    </citation>
    <scope>NUCLEOTIDE SEQUENCE</scope>
</reference>